<dbReference type="Pfam" id="PF01041">
    <property type="entry name" value="DegT_DnrJ_EryC1"/>
    <property type="match status" value="1"/>
</dbReference>
<dbReference type="InterPro" id="IPR015424">
    <property type="entry name" value="PyrdxlP-dep_Trfase"/>
</dbReference>
<keyword evidence="6" id="KW-1185">Reference proteome</keyword>
<dbReference type="Gene3D" id="3.90.1150.10">
    <property type="entry name" value="Aspartate Aminotransferase, domain 1"/>
    <property type="match status" value="1"/>
</dbReference>
<dbReference type="SUPFAM" id="SSF53383">
    <property type="entry name" value="PLP-dependent transferases"/>
    <property type="match status" value="1"/>
</dbReference>
<dbReference type="GO" id="GO:0000271">
    <property type="term" value="P:polysaccharide biosynthetic process"/>
    <property type="evidence" value="ECO:0007669"/>
    <property type="project" value="TreeGrafter"/>
</dbReference>
<dbReference type="CDD" id="cd00616">
    <property type="entry name" value="AHBA_syn"/>
    <property type="match status" value="1"/>
</dbReference>
<dbReference type="GeneID" id="303367692"/>
<dbReference type="InterPro" id="IPR000653">
    <property type="entry name" value="DegT/StrS_aminotransferase"/>
</dbReference>
<evidence type="ECO:0000256" key="3">
    <source>
        <dbReference type="PIRSR" id="PIRSR000390-2"/>
    </source>
</evidence>
<keyword evidence="3 4" id="KW-0663">Pyridoxal phosphate</keyword>
<dbReference type="GO" id="GO:0030170">
    <property type="term" value="F:pyridoxal phosphate binding"/>
    <property type="evidence" value="ECO:0007669"/>
    <property type="project" value="TreeGrafter"/>
</dbReference>
<dbReference type="STRING" id="225004.SAMN02745152_01460"/>
<dbReference type="InterPro" id="IPR015422">
    <property type="entry name" value="PyrdxlP-dep_Trfase_small"/>
</dbReference>
<evidence type="ECO:0000313" key="5">
    <source>
        <dbReference type="EMBL" id="SJZ87271.1"/>
    </source>
</evidence>
<dbReference type="Gene3D" id="3.40.640.10">
    <property type="entry name" value="Type I PLP-dependent aspartate aminotransferase-like (Major domain)"/>
    <property type="match status" value="1"/>
</dbReference>
<dbReference type="AlphaFoldDB" id="A0A1T4P785"/>
<reference evidence="5 6" key="1">
    <citation type="submission" date="2017-02" db="EMBL/GenBank/DDBJ databases">
        <authorList>
            <person name="Peterson S.W."/>
        </authorList>
    </citation>
    <scope>NUCLEOTIDE SEQUENCE [LARGE SCALE GENOMIC DNA]</scope>
    <source>
        <strain evidence="5 6">ATCC BAA-909</strain>
    </source>
</reference>
<dbReference type="PANTHER" id="PTHR30244:SF34">
    <property type="entry name" value="DTDP-4-AMINO-4,6-DIDEOXYGALACTOSE TRANSAMINASE"/>
    <property type="match status" value="1"/>
</dbReference>
<organism evidence="5 6">
    <name type="scientific">Treponema berlinense</name>
    <dbReference type="NCBI Taxonomy" id="225004"/>
    <lineage>
        <taxon>Bacteria</taxon>
        <taxon>Pseudomonadati</taxon>
        <taxon>Spirochaetota</taxon>
        <taxon>Spirochaetia</taxon>
        <taxon>Spirochaetales</taxon>
        <taxon>Treponemataceae</taxon>
        <taxon>Treponema</taxon>
    </lineage>
</organism>
<name>A0A1T4P785_9SPIR</name>
<accession>A0A1T4P785</accession>
<dbReference type="GO" id="GO:0008483">
    <property type="term" value="F:transaminase activity"/>
    <property type="evidence" value="ECO:0007669"/>
    <property type="project" value="TreeGrafter"/>
</dbReference>
<evidence type="ECO:0000256" key="4">
    <source>
        <dbReference type="RuleBase" id="RU004508"/>
    </source>
</evidence>
<sequence length="400" mass="44851">MSELKVPFFKPSFSQEEKDAVCSVIDSGWLTTGKITHEFEKEFADFLGCKHALAVNSNTNGMILAMEACGVKSGRAVITTPYTFVSTAASAVHLNGDVYFADIEENSYSISPDSIRSVLEKLKKDGKIETVAAIVPVHIAGNLCNMKEICAIAKEYSTPQNKIFVIEDCAHSFPSKTKDGYAGTLGDAGIFSFYATKTITTGEGGMVTTNSDFLAKRMSQMRLHGMDRDAWDRYTSDKASWEYDIIAPGFKANLPDILSAIGRVQLKKAESFEFKRKKIVEKYNKAFSDCDFLTLPPDGEGNAWHLYLIQINPSKLNCTRNVFAKELQQNGLGISMHFIAIFHFSYWQKKYPDFKAENFPNAERHYQNTITLPLWPDMSEEMTDYVIKTVKSAGEKFHVR</sequence>
<dbReference type="Proteomes" id="UP000190395">
    <property type="component" value="Unassembled WGS sequence"/>
</dbReference>
<evidence type="ECO:0000256" key="1">
    <source>
        <dbReference type="ARBA" id="ARBA00037999"/>
    </source>
</evidence>
<evidence type="ECO:0000313" key="6">
    <source>
        <dbReference type="Proteomes" id="UP000190395"/>
    </source>
</evidence>
<gene>
    <name evidence="5" type="ORF">SAMN02745152_01460</name>
</gene>
<feature type="modified residue" description="N6-(pyridoxal phosphate)lysine" evidence="3">
    <location>
        <position position="197"/>
    </location>
</feature>
<dbReference type="PANTHER" id="PTHR30244">
    <property type="entry name" value="TRANSAMINASE"/>
    <property type="match status" value="1"/>
</dbReference>
<dbReference type="EMBL" id="FUXC01000008">
    <property type="protein sequence ID" value="SJZ87271.1"/>
    <property type="molecule type" value="Genomic_DNA"/>
</dbReference>
<feature type="active site" description="Proton acceptor" evidence="2">
    <location>
        <position position="197"/>
    </location>
</feature>
<proteinExistence type="inferred from homology"/>
<dbReference type="PIRSF" id="PIRSF000390">
    <property type="entry name" value="PLP_StrS"/>
    <property type="match status" value="1"/>
</dbReference>
<protein>
    <submittedName>
        <fullName evidence="5">dTDP-4-amino-4,6-dideoxygalactose transaminase</fullName>
    </submittedName>
</protein>
<dbReference type="RefSeq" id="WP_078931200.1">
    <property type="nucleotide sequence ID" value="NZ_FUXC01000008.1"/>
</dbReference>
<dbReference type="InterPro" id="IPR015421">
    <property type="entry name" value="PyrdxlP-dep_Trfase_major"/>
</dbReference>
<dbReference type="OrthoDB" id="9810913at2"/>
<comment type="similarity">
    <text evidence="1 4">Belongs to the DegT/DnrJ/EryC1 family.</text>
</comment>
<evidence type="ECO:0000256" key="2">
    <source>
        <dbReference type="PIRSR" id="PIRSR000390-1"/>
    </source>
</evidence>